<sequence length="130" mass="14302">MKKSSFLNHSITPQVDPQLNGKPITPQVAPQLNGNLSNCIARVHCKRDWKKDARRVCMSKGPEDTKNGSVRPILPSTTESQTLLSSENKAEAQAPAGMESHPSLSLVNGETNKTKLGRRDWKAEARNKKS</sequence>
<accession>A0ACC1Z1G5</accession>
<gene>
    <name evidence="1" type="ORF">OWV82_001578</name>
</gene>
<evidence type="ECO:0000313" key="1">
    <source>
        <dbReference type="EMBL" id="KAJ4728685.1"/>
    </source>
</evidence>
<dbReference type="Proteomes" id="UP001164539">
    <property type="component" value="Chromosome 1"/>
</dbReference>
<comment type="caution">
    <text evidence="1">The sequence shown here is derived from an EMBL/GenBank/DDBJ whole genome shotgun (WGS) entry which is preliminary data.</text>
</comment>
<dbReference type="EMBL" id="CM051394">
    <property type="protein sequence ID" value="KAJ4728685.1"/>
    <property type="molecule type" value="Genomic_DNA"/>
</dbReference>
<reference evidence="1 2" key="1">
    <citation type="journal article" date="2023" name="Science">
        <title>Complex scaffold remodeling in plant triterpene biosynthesis.</title>
        <authorList>
            <person name="De La Pena R."/>
            <person name="Hodgson H."/>
            <person name="Liu J.C."/>
            <person name="Stephenson M.J."/>
            <person name="Martin A.C."/>
            <person name="Owen C."/>
            <person name="Harkess A."/>
            <person name="Leebens-Mack J."/>
            <person name="Jimenez L.E."/>
            <person name="Osbourn A."/>
            <person name="Sattely E.S."/>
        </authorList>
    </citation>
    <scope>NUCLEOTIDE SEQUENCE [LARGE SCALE GENOMIC DNA]</scope>
    <source>
        <strain evidence="2">cv. JPN11</strain>
        <tissue evidence="1">Leaf</tissue>
    </source>
</reference>
<evidence type="ECO:0000313" key="2">
    <source>
        <dbReference type="Proteomes" id="UP001164539"/>
    </source>
</evidence>
<keyword evidence="2" id="KW-1185">Reference proteome</keyword>
<proteinExistence type="predicted"/>
<organism evidence="1 2">
    <name type="scientific">Melia azedarach</name>
    <name type="common">Chinaberry tree</name>
    <dbReference type="NCBI Taxonomy" id="155640"/>
    <lineage>
        <taxon>Eukaryota</taxon>
        <taxon>Viridiplantae</taxon>
        <taxon>Streptophyta</taxon>
        <taxon>Embryophyta</taxon>
        <taxon>Tracheophyta</taxon>
        <taxon>Spermatophyta</taxon>
        <taxon>Magnoliopsida</taxon>
        <taxon>eudicotyledons</taxon>
        <taxon>Gunneridae</taxon>
        <taxon>Pentapetalae</taxon>
        <taxon>rosids</taxon>
        <taxon>malvids</taxon>
        <taxon>Sapindales</taxon>
        <taxon>Meliaceae</taxon>
        <taxon>Melia</taxon>
    </lineage>
</organism>
<name>A0ACC1Z1G5_MELAZ</name>
<protein>
    <submittedName>
        <fullName evidence="1">FAM50A-like protein</fullName>
    </submittedName>
</protein>